<dbReference type="OrthoDB" id="9814202at2"/>
<feature type="transmembrane region" description="Helical" evidence="1">
    <location>
        <begin position="215"/>
        <end position="237"/>
    </location>
</feature>
<feature type="domain" description="EAL" evidence="2">
    <location>
        <begin position="529"/>
        <end position="779"/>
    </location>
</feature>
<feature type="transmembrane region" description="Helical" evidence="1">
    <location>
        <begin position="111"/>
        <end position="134"/>
    </location>
</feature>
<keyword evidence="6" id="KW-1185">Reference proteome</keyword>
<dbReference type="Pfam" id="PF00563">
    <property type="entry name" value="EAL"/>
    <property type="match status" value="1"/>
</dbReference>
<evidence type="ECO:0000259" key="3">
    <source>
        <dbReference type="PROSITE" id="PS50887"/>
    </source>
</evidence>
<dbReference type="SUPFAM" id="SSF55073">
    <property type="entry name" value="Nucleotide cyclase"/>
    <property type="match status" value="1"/>
</dbReference>
<evidence type="ECO:0000313" key="6">
    <source>
        <dbReference type="Proteomes" id="UP000245444"/>
    </source>
</evidence>
<evidence type="ECO:0000256" key="1">
    <source>
        <dbReference type="PROSITE-ProRule" id="PRU00244"/>
    </source>
</evidence>
<feature type="transmembrane region" description="Helical" evidence="1">
    <location>
        <begin position="48"/>
        <end position="72"/>
    </location>
</feature>
<dbReference type="GO" id="GO:0016020">
    <property type="term" value="C:membrane"/>
    <property type="evidence" value="ECO:0007669"/>
    <property type="project" value="UniProtKB-UniRule"/>
</dbReference>
<dbReference type="InterPro" id="IPR001633">
    <property type="entry name" value="EAL_dom"/>
</dbReference>
<dbReference type="CDD" id="cd01949">
    <property type="entry name" value="GGDEF"/>
    <property type="match status" value="1"/>
</dbReference>
<dbReference type="SMART" id="SM00052">
    <property type="entry name" value="EAL"/>
    <property type="match status" value="1"/>
</dbReference>
<dbReference type="SMART" id="SM00267">
    <property type="entry name" value="GGDEF"/>
    <property type="match status" value="1"/>
</dbReference>
<dbReference type="CDD" id="cd01948">
    <property type="entry name" value="EAL"/>
    <property type="match status" value="1"/>
</dbReference>
<gene>
    <name evidence="5" type="ORF">DK419_00730</name>
</gene>
<dbReference type="Gene3D" id="3.30.70.270">
    <property type="match status" value="1"/>
</dbReference>
<dbReference type="AlphaFoldDB" id="A0A2U8WFP3"/>
<dbReference type="PROSITE" id="PS50887">
    <property type="entry name" value="GGDEF"/>
    <property type="match status" value="1"/>
</dbReference>
<dbReference type="SUPFAM" id="SSF55785">
    <property type="entry name" value="PYP-like sensor domain (PAS domain)"/>
    <property type="match status" value="1"/>
</dbReference>
<dbReference type="InterPro" id="IPR005330">
    <property type="entry name" value="MHYT_dom"/>
</dbReference>
<dbReference type="NCBIfam" id="TIGR00254">
    <property type="entry name" value="GGDEF"/>
    <property type="match status" value="1"/>
</dbReference>
<dbReference type="Gene3D" id="3.30.450.20">
    <property type="entry name" value="PAS domain"/>
    <property type="match status" value="1"/>
</dbReference>
<dbReference type="Pfam" id="PF00990">
    <property type="entry name" value="GGDEF"/>
    <property type="match status" value="1"/>
</dbReference>
<sequence length="786" mass="82505">MTALYDCITGNHDLKLVFLAAVVCNLAAATSLTLLDHARVSAGKGRRLWLLTAALAGGTGIWATHFIAMLAFSPGIASAYDLGLTGLSLTIGIGMTAAGFWIALRPALPAAAWLGGAQIGLGVGAMHFTGMAAFEVAGRIAWDLGLVLAALAAGTGLGSLALAATLRDGSVRTKLVGAGLMVLGICGLHFTAMTAAVIVPDPSVALSGTAVPAEMLAVAVAIASITILVLAFAGLWLHLRDERRSVLEGDRMRGLANAAVEGLVVCDGDRIVTVNDSFADLVGRPAEALTGAVLADLLAEPAVAGAEAPEAQLRRAEGGTIPVEVIRRTIDFAGRPHAALAVRDLRARKRAEARIAYLAHHDALTGSPNRTSFNDRLAQELALARAAGRPLAVLCADLDRFKEVNDLFGHAAGDALLRAVCAAIAGALAPGQMLSRLGGDEFAVLAPNLDAAAAEALGEAILDALRQAEIGPAGAIAAASLGIALFPHDGEEAETLMVQADTALYRAKQEGRGRLRFYEARMGAQVRERRSLEHDLRHAVERGELRVVYQPQTRIDTGETVGFEALLRWQHPERGTVPPNLFIPISEETGSILGIGEWVLRETCREAASWEKPLRIAVNVSAVQLHAPGFAELVHEVLVVTGLSPARLELEITETALIRDLPRALATLRRVKAMGVRIAMDDFGTGYSSLSNLRAFPFDKIKIDSSFTRSVDTSEQAATIVRSVLGLGRGLGLPVLAEGVETSAELAFLGAEACHEAQGYLFGRPGPIDGFRHLTTGRALPAEDAA</sequence>
<keyword evidence="1" id="KW-1133">Transmembrane helix</keyword>
<feature type="transmembrane region" description="Helical" evidence="1">
    <location>
        <begin position="175"/>
        <end position="199"/>
    </location>
</feature>
<feature type="domain" description="GGDEF" evidence="3">
    <location>
        <begin position="389"/>
        <end position="520"/>
    </location>
</feature>
<name>A0A2U8WFP3_9HYPH</name>
<accession>A0A2U8WFP3</accession>
<feature type="transmembrane region" description="Helical" evidence="1">
    <location>
        <begin position="84"/>
        <end position="104"/>
    </location>
</feature>
<dbReference type="PROSITE" id="PS50924">
    <property type="entry name" value="MHYT"/>
    <property type="match status" value="1"/>
</dbReference>
<evidence type="ECO:0000259" key="2">
    <source>
        <dbReference type="PROSITE" id="PS50883"/>
    </source>
</evidence>
<dbReference type="InterPro" id="IPR035965">
    <property type="entry name" value="PAS-like_dom_sf"/>
</dbReference>
<proteinExistence type="predicted"/>
<dbReference type="InterPro" id="IPR000014">
    <property type="entry name" value="PAS"/>
</dbReference>
<feature type="transmembrane region" description="Helical" evidence="1">
    <location>
        <begin position="16"/>
        <end position="36"/>
    </location>
</feature>
<evidence type="ECO:0000259" key="4">
    <source>
        <dbReference type="PROSITE" id="PS50924"/>
    </source>
</evidence>
<dbReference type="PANTHER" id="PTHR44757:SF2">
    <property type="entry name" value="BIOFILM ARCHITECTURE MAINTENANCE PROTEIN MBAA"/>
    <property type="match status" value="1"/>
</dbReference>
<dbReference type="EMBL" id="CP029553">
    <property type="protein sequence ID" value="AWN45035.1"/>
    <property type="molecule type" value="Genomic_DNA"/>
</dbReference>
<dbReference type="GO" id="GO:0003824">
    <property type="term" value="F:catalytic activity"/>
    <property type="evidence" value="ECO:0007669"/>
    <property type="project" value="UniProtKB-ARBA"/>
</dbReference>
<dbReference type="RefSeq" id="WP_109957408.1">
    <property type="nucleotide sequence ID" value="NZ_CP029553.1"/>
</dbReference>
<reference evidence="5 6" key="1">
    <citation type="submission" date="2018-05" db="EMBL/GenBank/DDBJ databases">
        <title>Complete Genome Sequence of Methylobacterium sp. 17Sr1-28.</title>
        <authorList>
            <person name="Srinivasan S."/>
        </authorList>
    </citation>
    <scope>NUCLEOTIDE SEQUENCE [LARGE SCALE GENOMIC DNA]</scope>
    <source>
        <strain evidence="5 6">17Sr1-28</strain>
    </source>
</reference>
<dbReference type="Gene3D" id="3.20.20.450">
    <property type="entry name" value="EAL domain"/>
    <property type="match status" value="1"/>
</dbReference>
<dbReference type="InterPro" id="IPR000160">
    <property type="entry name" value="GGDEF_dom"/>
</dbReference>
<dbReference type="KEGG" id="mtea:DK419_00730"/>
<dbReference type="InterPro" id="IPR052155">
    <property type="entry name" value="Biofilm_reg_signaling"/>
</dbReference>
<dbReference type="Proteomes" id="UP000245444">
    <property type="component" value="Chromosome"/>
</dbReference>
<dbReference type="Pfam" id="PF13188">
    <property type="entry name" value="PAS_8"/>
    <property type="match status" value="1"/>
</dbReference>
<dbReference type="PROSITE" id="PS50883">
    <property type="entry name" value="EAL"/>
    <property type="match status" value="1"/>
</dbReference>
<dbReference type="InterPro" id="IPR035919">
    <property type="entry name" value="EAL_sf"/>
</dbReference>
<evidence type="ECO:0000313" key="5">
    <source>
        <dbReference type="EMBL" id="AWN45035.1"/>
    </source>
</evidence>
<keyword evidence="1" id="KW-0472">Membrane</keyword>
<dbReference type="CDD" id="cd00130">
    <property type="entry name" value="PAS"/>
    <property type="match status" value="1"/>
</dbReference>
<dbReference type="SMART" id="SM00091">
    <property type="entry name" value="PAS"/>
    <property type="match status" value="1"/>
</dbReference>
<protein>
    <submittedName>
        <fullName evidence="5">Bifunctional diguanylate cyclase/phosphodiesterase</fullName>
    </submittedName>
</protein>
<dbReference type="SUPFAM" id="SSF141868">
    <property type="entry name" value="EAL domain-like"/>
    <property type="match status" value="1"/>
</dbReference>
<dbReference type="InterPro" id="IPR043128">
    <property type="entry name" value="Rev_trsase/Diguanyl_cyclase"/>
</dbReference>
<dbReference type="FunFam" id="3.30.70.270:FF:000001">
    <property type="entry name" value="Diguanylate cyclase domain protein"/>
    <property type="match status" value="1"/>
</dbReference>
<dbReference type="InterPro" id="IPR029787">
    <property type="entry name" value="Nucleotide_cyclase"/>
</dbReference>
<dbReference type="Pfam" id="PF03707">
    <property type="entry name" value="MHYT"/>
    <property type="match status" value="2"/>
</dbReference>
<feature type="domain" description="MHYT" evidence="4">
    <location>
        <begin position="12"/>
        <end position="199"/>
    </location>
</feature>
<organism evidence="5 6">
    <name type="scientific">Methylobacterium terrae</name>
    <dbReference type="NCBI Taxonomy" id="2202827"/>
    <lineage>
        <taxon>Bacteria</taxon>
        <taxon>Pseudomonadati</taxon>
        <taxon>Pseudomonadota</taxon>
        <taxon>Alphaproteobacteria</taxon>
        <taxon>Hyphomicrobiales</taxon>
        <taxon>Methylobacteriaceae</taxon>
        <taxon>Methylobacterium</taxon>
    </lineage>
</organism>
<keyword evidence="1" id="KW-0812">Transmembrane</keyword>
<feature type="transmembrane region" description="Helical" evidence="1">
    <location>
        <begin position="140"/>
        <end position="163"/>
    </location>
</feature>
<dbReference type="PANTHER" id="PTHR44757">
    <property type="entry name" value="DIGUANYLATE CYCLASE DGCP"/>
    <property type="match status" value="1"/>
</dbReference>